<feature type="compositionally biased region" description="Polar residues" evidence="1">
    <location>
        <begin position="289"/>
        <end position="299"/>
    </location>
</feature>
<sequence length="384" mass="43336">MCNLILTFCPTCTKDAAPSRVEKCANRSKPAHTPSTTQITAMNPCIRCSNLNKPSNSTGVLTRDILEEMCAKIPEWHPTTSQEPIPGILPNWNSETLARAQDEELFFEHITQSHSVEVKNRQDLPSQRNGFPLCLMAGIKQRPPPVNQRLARSRPERSKFTLPPLSWNNNPRTRRLGVAPAPQAASLQADSAQTGTASRLVLGENHRRSQVQGESHIVSSPLRLQIPPQRSSSIEAQDTGSTPSSATSTRSEYLLPGPSPQTETFSPVAFAQIPAHYDMRRTSIPTPVRVSTTQPQFQAREQHETNDQMPQRTREHQEEHKRQNLESERMRELQQRDVQCEQTSHSENMPPRHVKDVEFKSVRPKRSLKLLPSLPSFDSFRFDI</sequence>
<gene>
    <name evidence="2" type="ORF">BPAE_0007g00660</name>
</gene>
<feature type="compositionally biased region" description="Polar residues" evidence="1">
    <location>
        <begin position="228"/>
        <end position="251"/>
    </location>
</feature>
<evidence type="ECO:0000313" key="3">
    <source>
        <dbReference type="Proteomes" id="UP000297910"/>
    </source>
</evidence>
<evidence type="ECO:0000313" key="2">
    <source>
        <dbReference type="EMBL" id="TGO30189.1"/>
    </source>
</evidence>
<feature type="region of interest" description="Disordered" evidence="1">
    <location>
        <begin position="206"/>
        <end position="265"/>
    </location>
</feature>
<keyword evidence="3" id="KW-1185">Reference proteome</keyword>
<feature type="region of interest" description="Disordered" evidence="1">
    <location>
        <begin position="289"/>
        <end position="360"/>
    </location>
</feature>
<name>A0A4Z1G575_9HELO</name>
<dbReference type="AlphaFoldDB" id="A0A4Z1G575"/>
<reference evidence="2 3" key="1">
    <citation type="submission" date="2017-12" db="EMBL/GenBank/DDBJ databases">
        <title>Comparative genomics of Botrytis spp.</title>
        <authorList>
            <person name="Valero-Jimenez C.A."/>
            <person name="Tapia P."/>
            <person name="Veloso J."/>
            <person name="Silva-Moreno E."/>
            <person name="Staats M."/>
            <person name="Valdes J.H."/>
            <person name="Van Kan J.A.L."/>
        </authorList>
    </citation>
    <scope>NUCLEOTIDE SEQUENCE [LARGE SCALE GENOMIC DNA]</scope>
    <source>
        <strain evidence="2 3">Bp0003</strain>
    </source>
</reference>
<feature type="compositionally biased region" description="Polar residues" evidence="1">
    <location>
        <begin position="185"/>
        <end position="194"/>
    </location>
</feature>
<feature type="compositionally biased region" description="Basic and acidic residues" evidence="1">
    <location>
        <begin position="300"/>
        <end position="339"/>
    </location>
</feature>
<protein>
    <submittedName>
        <fullName evidence="2">Uncharacterized protein</fullName>
    </submittedName>
</protein>
<comment type="caution">
    <text evidence="2">The sequence shown here is derived from an EMBL/GenBank/DDBJ whole genome shotgun (WGS) entry which is preliminary data.</text>
</comment>
<organism evidence="2 3">
    <name type="scientific">Botrytis paeoniae</name>
    <dbReference type="NCBI Taxonomy" id="278948"/>
    <lineage>
        <taxon>Eukaryota</taxon>
        <taxon>Fungi</taxon>
        <taxon>Dikarya</taxon>
        <taxon>Ascomycota</taxon>
        <taxon>Pezizomycotina</taxon>
        <taxon>Leotiomycetes</taxon>
        <taxon>Helotiales</taxon>
        <taxon>Sclerotiniaceae</taxon>
        <taxon>Botrytis</taxon>
    </lineage>
</organism>
<proteinExistence type="predicted"/>
<accession>A0A4Z1G575</accession>
<feature type="region of interest" description="Disordered" evidence="1">
    <location>
        <begin position="138"/>
        <end position="194"/>
    </location>
</feature>
<dbReference type="EMBL" id="PQXI01000007">
    <property type="protein sequence ID" value="TGO30189.1"/>
    <property type="molecule type" value="Genomic_DNA"/>
</dbReference>
<evidence type="ECO:0000256" key="1">
    <source>
        <dbReference type="SAM" id="MobiDB-lite"/>
    </source>
</evidence>
<dbReference type="Proteomes" id="UP000297910">
    <property type="component" value="Unassembled WGS sequence"/>
</dbReference>